<reference evidence="1 2" key="1">
    <citation type="submission" date="2022-03" db="EMBL/GenBank/DDBJ databases">
        <title>Hymenobactersp. isolated from the air.</title>
        <authorList>
            <person name="Won M."/>
            <person name="Kwon S.-W."/>
        </authorList>
    </citation>
    <scope>NUCLEOTIDE SEQUENCE [LARGE SCALE GENOMIC DNA]</scope>
    <source>
        <strain evidence="1 2">KACC 21982</strain>
    </source>
</reference>
<sequence length="142" mass="15090">MKTLLFLLTVWGLLGLMQCSKKDAEQLTLNDTIKLESKKSTTVKAADSNVQFTVSGISDSRCPANLQCIWAGEATVDVELRDAIGAVQNASLCLGDCRGKNDSATVVLNTIPHWLTLLAVEPGPAATGTSSAQTASLRLTRQ</sequence>
<name>A0ABY4CZG4_9BACT</name>
<gene>
    <name evidence="1" type="ORF">MTX78_19900</name>
</gene>
<proteinExistence type="predicted"/>
<dbReference type="EMBL" id="CP094669">
    <property type="protein sequence ID" value="UOG74369.1"/>
    <property type="molecule type" value="Genomic_DNA"/>
</dbReference>
<organism evidence="1 2">
    <name type="scientific">Hymenobacter tibetensis</name>
    <dbReference type="NCBI Taxonomy" id="497967"/>
    <lineage>
        <taxon>Bacteria</taxon>
        <taxon>Pseudomonadati</taxon>
        <taxon>Bacteroidota</taxon>
        <taxon>Cytophagia</taxon>
        <taxon>Cytophagales</taxon>
        <taxon>Hymenobacteraceae</taxon>
        <taxon>Hymenobacter</taxon>
    </lineage>
</organism>
<keyword evidence="2" id="KW-1185">Reference proteome</keyword>
<dbReference type="Proteomes" id="UP000831113">
    <property type="component" value="Chromosome"/>
</dbReference>
<accession>A0ABY4CZG4</accession>
<dbReference type="RefSeq" id="WP_243797703.1">
    <property type="nucleotide sequence ID" value="NZ_CP094669.1"/>
</dbReference>
<protein>
    <recommendedName>
        <fullName evidence="3">Lipoprotein</fullName>
    </recommendedName>
</protein>
<evidence type="ECO:0000313" key="2">
    <source>
        <dbReference type="Proteomes" id="UP000831113"/>
    </source>
</evidence>
<evidence type="ECO:0000313" key="1">
    <source>
        <dbReference type="EMBL" id="UOG74369.1"/>
    </source>
</evidence>
<evidence type="ECO:0008006" key="3">
    <source>
        <dbReference type="Google" id="ProtNLM"/>
    </source>
</evidence>